<dbReference type="Gene3D" id="2.120.10.30">
    <property type="entry name" value="TolB, C-terminal domain"/>
    <property type="match status" value="1"/>
</dbReference>
<evidence type="ECO:0000313" key="7">
    <source>
        <dbReference type="Proteomes" id="UP001431209"/>
    </source>
</evidence>
<evidence type="ECO:0000256" key="1">
    <source>
        <dbReference type="ARBA" id="ARBA00008853"/>
    </source>
</evidence>
<dbReference type="GO" id="GO:0019853">
    <property type="term" value="P:L-ascorbic acid biosynthetic process"/>
    <property type="evidence" value="ECO:0007669"/>
    <property type="project" value="TreeGrafter"/>
</dbReference>
<protein>
    <submittedName>
        <fullName evidence="6">Gluconolactonase</fullName>
    </submittedName>
</protein>
<keyword evidence="3" id="KW-0862">Zinc</keyword>
<keyword evidence="4" id="KW-0732">Signal</keyword>
<dbReference type="PANTHER" id="PTHR10907">
    <property type="entry name" value="REGUCALCIN"/>
    <property type="match status" value="1"/>
</dbReference>
<sequence>MNRALQTFCLLCTLFVVTLCDVPSIQAEMLVNSRPILGEGSNYDTRRKVLFWIDITGKSVHMYNPATNQDKYFIVDQFIGFIVLTKSGDGLIMGLRDGIAHGTFRYSEGEISGIDVRLIKRVEEEKEHNRFNDGKCDPAGNLWGGTMELDCKQGQGNLYSFRYKPESGTLNMTKVIADTTISNGIVWSRDQRTMYWTETIEGSIYAFDYNVRTMQISNKRLAYKAAPGAGSPDGMTIDSDDKLWVAHYGGSSGHSCRSKHKKRVVPS</sequence>
<dbReference type="Pfam" id="PF08450">
    <property type="entry name" value="SGL"/>
    <property type="match status" value="1"/>
</dbReference>
<feature type="binding site" evidence="3">
    <location>
        <position position="39"/>
    </location>
    <ligand>
        <name>a divalent metal cation</name>
        <dbReference type="ChEBI" id="CHEBI:60240"/>
    </ligand>
</feature>
<feature type="chain" id="PRO_5043789143" evidence="4">
    <location>
        <begin position="21"/>
        <end position="267"/>
    </location>
</feature>
<feature type="active site" description="Proton donor/acceptor" evidence="2">
    <location>
        <position position="233"/>
    </location>
</feature>
<comment type="caution">
    <text evidence="6">The sequence shown here is derived from an EMBL/GenBank/DDBJ whole genome shotgun (WGS) entry which is preliminary data.</text>
</comment>
<comment type="cofactor">
    <cofactor evidence="3">
        <name>Zn(2+)</name>
        <dbReference type="ChEBI" id="CHEBI:29105"/>
    </cofactor>
    <text evidence="3">Binds 1 divalent metal cation per subunit.</text>
</comment>
<evidence type="ECO:0000256" key="4">
    <source>
        <dbReference type="SAM" id="SignalP"/>
    </source>
</evidence>
<dbReference type="GO" id="GO:0005509">
    <property type="term" value="F:calcium ion binding"/>
    <property type="evidence" value="ECO:0007669"/>
    <property type="project" value="TreeGrafter"/>
</dbReference>
<dbReference type="Proteomes" id="UP001431209">
    <property type="component" value="Unassembled WGS sequence"/>
</dbReference>
<organism evidence="6 7">
    <name type="scientific">Acrasis kona</name>
    <dbReference type="NCBI Taxonomy" id="1008807"/>
    <lineage>
        <taxon>Eukaryota</taxon>
        <taxon>Discoba</taxon>
        <taxon>Heterolobosea</taxon>
        <taxon>Tetramitia</taxon>
        <taxon>Eutetramitia</taxon>
        <taxon>Acrasidae</taxon>
        <taxon>Acrasis</taxon>
    </lineage>
</organism>
<feature type="binding site" evidence="3">
    <location>
        <position position="150"/>
    </location>
    <ligand>
        <name>substrate</name>
    </ligand>
</feature>
<dbReference type="AlphaFoldDB" id="A0AAW2Z486"/>
<evidence type="ECO:0000256" key="2">
    <source>
        <dbReference type="PIRSR" id="PIRSR605511-1"/>
    </source>
</evidence>
<reference evidence="6 7" key="1">
    <citation type="submission" date="2024-03" db="EMBL/GenBank/DDBJ databases">
        <title>The Acrasis kona genome and developmental transcriptomes reveal deep origins of eukaryotic multicellular pathways.</title>
        <authorList>
            <person name="Sheikh S."/>
            <person name="Fu C.-J."/>
            <person name="Brown M.W."/>
            <person name="Baldauf S.L."/>
        </authorList>
    </citation>
    <scope>NUCLEOTIDE SEQUENCE [LARGE SCALE GENOMIC DNA]</scope>
    <source>
        <strain evidence="6 7">ATCC MYA-3509</strain>
    </source>
</reference>
<dbReference type="InterPro" id="IPR005511">
    <property type="entry name" value="SMP-30"/>
</dbReference>
<dbReference type="InterPro" id="IPR013658">
    <property type="entry name" value="SGL"/>
</dbReference>
<dbReference type="PRINTS" id="PR01790">
    <property type="entry name" value="SMP30FAMILY"/>
</dbReference>
<dbReference type="GO" id="GO:0004341">
    <property type="term" value="F:gluconolactonase activity"/>
    <property type="evidence" value="ECO:0007669"/>
    <property type="project" value="TreeGrafter"/>
</dbReference>
<evidence type="ECO:0000313" key="6">
    <source>
        <dbReference type="EMBL" id="KAL0484586.1"/>
    </source>
</evidence>
<feature type="domain" description="SMP-30/Gluconolactonase/LRE-like region" evidence="5">
    <location>
        <begin position="37"/>
        <end position="251"/>
    </location>
</feature>
<feature type="binding site" evidence="3">
    <location>
        <position position="130"/>
    </location>
    <ligand>
        <name>substrate</name>
    </ligand>
</feature>
<feature type="signal peptide" evidence="4">
    <location>
        <begin position="1"/>
        <end position="20"/>
    </location>
</feature>
<feature type="binding site" evidence="3">
    <location>
        <position position="233"/>
    </location>
    <ligand>
        <name>a divalent metal cation</name>
        <dbReference type="ChEBI" id="CHEBI:60240"/>
    </ligand>
</feature>
<keyword evidence="7" id="KW-1185">Reference proteome</keyword>
<evidence type="ECO:0000256" key="3">
    <source>
        <dbReference type="PIRSR" id="PIRSR605511-2"/>
    </source>
</evidence>
<evidence type="ECO:0000259" key="5">
    <source>
        <dbReference type="Pfam" id="PF08450"/>
    </source>
</evidence>
<keyword evidence="3" id="KW-0479">Metal-binding</keyword>
<accession>A0AAW2Z486</accession>
<dbReference type="PANTHER" id="PTHR10907:SF47">
    <property type="entry name" value="REGUCALCIN"/>
    <property type="match status" value="1"/>
</dbReference>
<dbReference type="SUPFAM" id="SSF63829">
    <property type="entry name" value="Calcium-dependent phosphotriesterase"/>
    <property type="match status" value="1"/>
</dbReference>
<feature type="binding site" evidence="3">
    <location>
        <position position="183"/>
    </location>
    <ligand>
        <name>a divalent metal cation</name>
        <dbReference type="ChEBI" id="CHEBI:60240"/>
    </ligand>
</feature>
<comment type="similarity">
    <text evidence="1">Belongs to the SMP-30/CGR1 family.</text>
</comment>
<dbReference type="EMBL" id="JAOPGA020001054">
    <property type="protein sequence ID" value="KAL0484586.1"/>
    <property type="molecule type" value="Genomic_DNA"/>
</dbReference>
<gene>
    <name evidence="6" type="ORF">AKO1_011595</name>
</gene>
<dbReference type="InterPro" id="IPR011042">
    <property type="entry name" value="6-blade_b-propeller_TolB-like"/>
</dbReference>
<feature type="binding site" evidence="3">
    <location>
        <position position="132"/>
    </location>
    <ligand>
        <name>substrate</name>
    </ligand>
</feature>
<name>A0AAW2Z486_9EUKA</name>
<proteinExistence type="inferred from homology"/>